<dbReference type="STRING" id="405444.ABB26_01265"/>
<dbReference type="InterPro" id="IPR052534">
    <property type="entry name" value="Extracell_DNA_Util/SecSys_Comp"/>
</dbReference>
<evidence type="ECO:0000313" key="2">
    <source>
        <dbReference type="EMBL" id="KRG66295.1"/>
    </source>
</evidence>
<evidence type="ECO:0000313" key="3">
    <source>
        <dbReference type="Proteomes" id="UP000050864"/>
    </source>
</evidence>
<keyword evidence="1" id="KW-1133">Transmembrane helix</keyword>
<proteinExistence type="predicted"/>
<feature type="transmembrane region" description="Helical" evidence="1">
    <location>
        <begin position="213"/>
        <end position="233"/>
    </location>
</feature>
<comment type="caution">
    <text evidence="2">The sequence shown here is derived from an EMBL/GenBank/DDBJ whole genome shotgun (WGS) entry which is preliminary data.</text>
</comment>
<dbReference type="Gene3D" id="3.30.420.380">
    <property type="match status" value="1"/>
</dbReference>
<organism evidence="2 3">
    <name type="scientific">Stenotrophomonas humi</name>
    <dbReference type="NCBI Taxonomy" id="405444"/>
    <lineage>
        <taxon>Bacteria</taxon>
        <taxon>Pseudomonadati</taxon>
        <taxon>Pseudomonadota</taxon>
        <taxon>Gammaproteobacteria</taxon>
        <taxon>Lysobacterales</taxon>
        <taxon>Lysobacteraceae</taxon>
        <taxon>Stenotrophomonas</taxon>
    </lineage>
</organism>
<dbReference type="Proteomes" id="UP000050864">
    <property type="component" value="Unassembled WGS sequence"/>
</dbReference>
<dbReference type="RefSeq" id="WP_057631755.1">
    <property type="nucleotide sequence ID" value="NZ_LDJI01000003.1"/>
</dbReference>
<gene>
    <name evidence="2" type="ORF">ABB26_01265</name>
</gene>
<dbReference type="SUPFAM" id="SSF53067">
    <property type="entry name" value="Actin-like ATPase domain"/>
    <property type="match status" value="1"/>
</dbReference>
<name>A0A0R0CKG3_9GAMM</name>
<sequence length="375" mass="40973">MTALRERLGQWGARIAPGADGFWAWWKCALLSWLPQRWQALLGLSDARLLLSPQGGRIEVLHAHDGQLRPLALLPESSGPQALDAAVSAREASLPRFALLPAHAVLRKPMRLPAAAEARLRDVLGFEIDRQTPFTTEQVYFDVRLLGRRSDGQLDAELVVAPRHLIEALLLPREAWLAQLDGVDVATPHGVPLGVNLLPPAQRRQRQDPLRRLNRMLLLGALVMLVLAGWQLLDNRRTAAAQLAAQVESTAVRARAVAAQRQQLQDLVDGHAFFAAQRAQQPTATEVINELSRLLDDDTWLEKLSIEGGRLQLIGMSGSASSLVSRLEGSRLWKSPSLTGVLQAGGGSKRERFTLTAELLAPRQEAADGAAAHTP</sequence>
<dbReference type="PANTHER" id="PTHR40278">
    <property type="entry name" value="DNA UTILIZATION PROTEIN HOFN"/>
    <property type="match status" value="1"/>
</dbReference>
<accession>A0A0R0CKG3</accession>
<dbReference type="Pfam" id="PF05137">
    <property type="entry name" value="PilN"/>
    <property type="match status" value="1"/>
</dbReference>
<dbReference type="OrthoDB" id="5621075at2"/>
<keyword evidence="3" id="KW-1185">Reference proteome</keyword>
<reference evidence="2 3" key="1">
    <citation type="submission" date="2015-05" db="EMBL/GenBank/DDBJ databases">
        <title>Genome sequencing and analysis of members of genus Stenotrophomonas.</title>
        <authorList>
            <person name="Patil P.P."/>
            <person name="Midha S."/>
            <person name="Patil P.B."/>
        </authorList>
    </citation>
    <scope>NUCLEOTIDE SEQUENCE [LARGE SCALE GENOMIC DNA]</scope>
    <source>
        <strain evidence="2 3">DSM 18929</strain>
    </source>
</reference>
<keyword evidence="1" id="KW-0472">Membrane</keyword>
<dbReference type="PATRIC" id="fig|405444.3.peg.2384"/>
<evidence type="ECO:0000256" key="1">
    <source>
        <dbReference type="SAM" id="Phobius"/>
    </source>
</evidence>
<keyword evidence="1" id="KW-0812">Transmembrane</keyword>
<dbReference type="InterPro" id="IPR007813">
    <property type="entry name" value="PilN"/>
</dbReference>
<dbReference type="PANTHER" id="PTHR40278:SF1">
    <property type="entry name" value="DNA UTILIZATION PROTEIN HOFN"/>
    <property type="match status" value="1"/>
</dbReference>
<protein>
    <submittedName>
        <fullName evidence="2">General secretion pathway protein GspL</fullName>
    </submittedName>
</protein>
<dbReference type="EMBL" id="LDJI01000003">
    <property type="protein sequence ID" value="KRG66295.1"/>
    <property type="molecule type" value="Genomic_DNA"/>
</dbReference>
<dbReference type="AlphaFoldDB" id="A0A0R0CKG3"/>
<dbReference type="InterPro" id="IPR043129">
    <property type="entry name" value="ATPase_NBD"/>
</dbReference>